<organism evidence="1 2">
    <name type="scientific">Mytilus edulis</name>
    <name type="common">Blue mussel</name>
    <dbReference type="NCBI Taxonomy" id="6550"/>
    <lineage>
        <taxon>Eukaryota</taxon>
        <taxon>Metazoa</taxon>
        <taxon>Spiralia</taxon>
        <taxon>Lophotrochozoa</taxon>
        <taxon>Mollusca</taxon>
        <taxon>Bivalvia</taxon>
        <taxon>Autobranchia</taxon>
        <taxon>Pteriomorphia</taxon>
        <taxon>Mytilida</taxon>
        <taxon>Mytiloidea</taxon>
        <taxon>Mytilidae</taxon>
        <taxon>Mytilinae</taxon>
        <taxon>Mytilus</taxon>
    </lineage>
</organism>
<comment type="caution">
    <text evidence="1">The sequence shown here is derived from an EMBL/GenBank/DDBJ whole genome shotgun (WGS) entry which is preliminary data.</text>
</comment>
<proteinExistence type="predicted"/>
<evidence type="ECO:0000313" key="2">
    <source>
        <dbReference type="Proteomes" id="UP000683360"/>
    </source>
</evidence>
<evidence type="ECO:0000313" key="1">
    <source>
        <dbReference type="EMBL" id="CAG2223303.1"/>
    </source>
</evidence>
<protein>
    <submittedName>
        <fullName evidence="1">Uncharacterized protein</fullName>
    </submittedName>
</protein>
<dbReference type="OrthoDB" id="10049726at2759"/>
<accession>A0A8S3SYE9</accession>
<reference evidence="1" key="1">
    <citation type="submission" date="2021-03" db="EMBL/GenBank/DDBJ databases">
        <authorList>
            <person name="Bekaert M."/>
        </authorList>
    </citation>
    <scope>NUCLEOTIDE SEQUENCE</scope>
</reference>
<name>A0A8S3SYE9_MYTED</name>
<dbReference type="AlphaFoldDB" id="A0A8S3SYE9"/>
<gene>
    <name evidence="1" type="ORF">MEDL_36580</name>
</gene>
<dbReference type="EMBL" id="CAJPWZ010001782">
    <property type="protein sequence ID" value="CAG2223303.1"/>
    <property type="molecule type" value="Genomic_DNA"/>
</dbReference>
<dbReference type="Proteomes" id="UP000683360">
    <property type="component" value="Unassembled WGS sequence"/>
</dbReference>
<keyword evidence="2" id="KW-1185">Reference proteome</keyword>
<sequence>MLTVQRLEYNESSFQNLNCSATRPTFGNGAEFMVNGRTVEHISFNDNTCYNSKREECTTDNCQCFPNDNVYIYNYENKEQVAELTLGCQMRFADNTTSNLFQVITSVKINGSGNLIMVFIQDTLLYITAIPMAWFLHTWIVHNIKEGYGSEYIKCKKTLATSHILNFDNPLFLSDGDYYNLTGLSKQQCNELSSYIVSARQTNVKSVRTCLAVLLTKLRTGLPNHILGTIFSLTKSQDFVPHFIGCQHINHKDFVRNHTTLIAKTLFANDSEDAAIIVMDGTYIYLQKSADYEFQRLSYSLHKNRPLVKPMSVLGPYLQTEK</sequence>